<evidence type="ECO:0000313" key="4">
    <source>
        <dbReference type="EMBL" id="VVC93011.1"/>
    </source>
</evidence>
<evidence type="ECO:0008006" key="6">
    <source>
        <dbReference type="Google" id="ProtNLM"/>
    </source>
</evidence>
<feature type="region of interest" description="Disordered" evidence="3">
    <location>
        <begin position="122"/>
        <end position="148"/>
    </location>
</feature>
<dbReference type="GO" id="GO:0005737">
    <property type="term" value="C:cytoplasm"/>
    <property type="evidence" value="ECO:0007669"/>
    <property type="project" value="TreeGrafter"/>
</dbReference>
<sequence length="273" mass="30826">MFRSALRKLLPRKCMKDSNIYHQEINSIVNVFLGTRVFSVTPHIYKKRKSPEEKAVENTGRRVIRYAPKAGTEVVDHVFKALEFADKNSTIVYKKDTVINNPQIIRDIVKISGCRFKLVAKPQEENDEVERPPRPSAPGRPWSASWGTWTTARPHSWTRSEIPPSWTQIPILVAINKIDKPGVNIENTMRSLAQHGVVCEAVGGDVQAVAVSALRRLHLDSLLEALTVQAQLMELRADPGGLAEGIVIEAELDHKLGYMFVFYFVMFHVVSHH</sequence>
<reference evidence="4 5" key="1">
    <citation type="submission" date="2017-07" db="EMBL/GenBank/DDBJ databases">
        <authorList>
            <person name="Talla V."/>
            <person name="Backstrom N."/>
        </authorList>
    </citation>
    <scope>NUCLEOTIDE SEQUENCE [LARGE SCALE GENOMIC DNA]</scope>
</reference>
<evidence type="ECO:0000256" key="3">
    <source>
        <dbReference type="SAM" id="MobiDB-lite"/>
    </source>
</evidence>
<dbReference type="GO" id="GO:0005525">
    <property type="term" value="F:GTP binding"/>
    <property type="evidence" value="ECO:0007669"/>
    <property type="project" value="UniProtKB-KW"/>
</dbReference>
<accession>A0A5E4Q6S9</accession>
<protein>
    <recommendedName>
        <fullName evidence="6">Tr-type G domain-containing protein</fullName>
    </recommendedName>
</protein>
<keyword evidence="5" id="KW-1185">Reference proteome</keyword>
<dbReference type="AlphaFoldDB" id="A0A5E4Q6S9"/>
<gene>
    <name evidence="4" type="ORF">LSINAPIS_LOCUS5297</name>
</gene>
<dbReference type="InterPro" id="IPR027417">
    <property type="entry name" value="P-loop_NTPase"/>
</dbReference>
<keyword evidence="1" id="KW-0547">Nucleotide-binding</keyword>
<dbReference type="GO" id="GO:0003743">
    <property type="term" value="F:translation initiation factor activity"/>
    <property type="evidence" value="ECO:0007669"/>
    <property type="project" value="TreeGrafter"/>
</dbReference>
<dbReference type="PANTHER" id="PTHR43381:SF20">
    <property type="entry name" value="TRANSLATION INITIATION FACTOR IF-2, MITOCHONDRIAL"/>
    <property type="match status" value="1"/>
</dbReference>
<dbReference type="EMBL" id="FZQP02001482">
    <property type="protein sequence ID" value="VVC93011.1"/>
    <property type="molecule type" value="Genomic_DNA"/>
</dbReference>
<dbReference type="SUPFAM" id="SSF52540">
    <property type="entry name" value="P-loop containing nucleoside triphosphate hydrolases"/>
    <property type="match status" value="1"/>
</dbReference>
<evidence type="ECO:0000256" key="2">
    <source>
        <dbReference type="ARBA" id="ARBA00023134"/>
    </source>
</evidence>
<dbReference type="InterPro" id="IPR015760">
    <property type="entry name" value="TIF_IF2"/>
</dbReference>
<dbReference type="PANTHER" id="PTHR43381">
    <property type="entry name" value="TRANSLATION INITIATION FACTOR IF-2-RELATED"/>
    <property type="match status" value="1"/>
</dbReference>
<keyword evidence="2" id="KW-0342">GTP-binding</keyword>
<name>A0A5E4Q6S9_9NEOP</name>
<dbReference type="Proteomes" id="UP000324832">
    <property type="component" value="Unassembled WGS sequence"/>
</dbReference>
<evidence type="ECO:0000256" key="1">
    <source>
        <dbReference type="ARBA" id="ARBA00022741"/>
    </source>
</evidence>
<proteinExistence type="predicted"/>
<organism evidence="4 5">
    <name type="scientific">Leptidea sinapis</name>
    <dbReference type="NCBI Taxonomy" id="189913"/>
    <lineage>
        <taxon>Eukaryota</taxon>
        <taxon>Metazoa</taxon>
        <taxon>Ecdysozoa</taxon>
        <taxon>Arthropoda</taxon>
        <taxon>Hexapoda</taxon>
        <taxon>Insecta</taxon>
        <taxon>Pterygota</taxon>
        <taxon>Neoptera</taxon>
        <taxon>Endopterygota</taxon>
        <taxon>Lepidoptera</taxon>
        <taxon>Glossata</taxon>
        <taxon>Ditrysia</taxon>
        <taxon>Papilionoidea</taxon>
        <taxon>Pieridae</taxon>
        <taxon>Dismorphiinae</taxon>
        <taxon>Leptidea</taxon>
    </lineage>
</organism>
<evidence type="ECO:0000313" key="5">
    <source>
        <dbReference type="Proteomes" id="UP000324832"/>
    </source>
</evidence>
<dbReference type="Gene3D" id="3.40.50.300">
    <property type="entry name" value="P-loop containing nucleotide triphosphate hydrolases"/>
    <property type="match status" value="1"/>
</dbReference>